<keyword evidence="2" id="KW-1185">Reference proteome</keyword>
<dbReference type="EMBL" id="BGPR01198082">
    <property type="protein sequence ID" value="GBN10312.1"/>
    <property type="molecule type" value="Genomic_DNA"/>
</dbReference>
<dbReference type="AlphaFoldDB" id="A0A4Y2L708"/>
<organism evidence="1 2">
    <name type="scientific">Araneus ventricosus</name>
    <name type="common">Orbweaver spider</name>
    <name type="synonym">Epeira ventricosa</name>
    <dbReference type="NCBI Taxonomy" id="182803"/>
    <lineage>
        <taxon>Eukaryota</taxon>
        <taxon>Metazoa</taxon>
        <taxon>Ecdysozoa</taxon>
        <taxon>Arthropoda</taxon>
        <taxon>Chelicerata</taxon>
        <taxon>Arachnida</taxon>
        <taxon>Araneae</taxon>
        <taxon>Araneomorphae</taxon>
        <taxon>Entelegynae</taxon>
        <taxon>Araneoidea</taxon>
        <taxon>Araneidae</taxon>
        <taxon>Araneus</taxon>
    </lineage>
</organism>
<comment type="caution">
    <text evidence="1">The sequence shown here is derived from an EMBL/GenBank/DDBJ whole genome shotgun (WGS) entry which is preliminary data.</text>
</comment>
<proteinExistence type="predicted"/>
<gene>
    <name evidence="1" type="ORF">AVEN_191447_1</name>
</gene>
<protein>
    <submittedName>
        <fullName evidence="1">Uncharacterized protein</fullName>
    </submittedName>
</protein>
<accession>A0A4Y2L708</accession>
<sequence length="143" mass="16314">MVVELVILALSNENLGQINEKKSHKYITKCLPVETLMVKRVTSYPEEFFNFLGPRWPSGKVSALGPEGSRFETRFHRRSAVYGARCTLNSYAVAKHPPLVRRGSLERGRQLRGRPRHRAAAQNCEVRPKVALVLLQNRTLIYN</sequence>
<reference evidence="1 2" key="1">
    <citation type="journal article" date="2019" name="Sci. Rep.">
        <title>Orb-weaving spider Araneus ventricosus genome elucidates the spidroin gene catalogue.</title>
        <authorList>
            <person name="Kono N."/>
            <person name="Nakamura H."/>
            <person name="Ohtoshi R."/>
            <person name="Moran D.A.P."/>
            <person name="Shinohara A."/>
            <person name="Yoshida Y."/>
            <person name="Fujiwara M."/>
            <person name="Mori M."/>
            <person name="Tomita M."/>
            <person name="Arakawa K."/>
        </authorList>
    </citation>
    <scope>NUCLEOTIDE SEQUENCE [LARGE SCALE GENOMIC DNA]</scope>
</reference>
<dbReference type="Proteomes" id="UP000499080">
    <property type="component" value="Unassembled WGS sequence"/>
</dbReference>
<evidence type="ECO:0000313" key="1">
    <source>
        <dbReference type="EMBL" id="GBN10312.1"/>
    </source>
</evidence>
<name>A0A4Y2L708_ARAVE</name>
<evidence type="ECO:0000313" key="2">
    <source>
        <dbReference type="Proteomes" id="UP000499080"/>
    </source>
</evidence>